<dbReference type="InterPro" id="IPR011009">
    <property type="entry name" value="Kinase-like_dom_sf"/>
</dbReference>
<dbReference type="InterPro" id="IPR025874">
    <property type="entry name" value="DZR"/>
</dbReference>
<dbReference type="Pfam" id="PF00069">
    <property type="entry name" value="Pkinase"/>
    <property type="match status" value="1"/>
</dbReference>
<evidence type="ECO:0000256" key="1">
    <source>
        <dbReference type="ARBA" id="ARBA00012513"/>
    </source>
</evidence>
<feature type="binding site" evidence="9">
    <location>
        <position position="184"/>
    </location>
    <ligand>
        <name>ATP</name>
        <dbReference type="ChEBI" id="CHEBI:30616"/>
    </ligand>
</feature>
<protein>
    <recommendedName>
        <fullName evidence="1">non-specific serine/threonine protein kinase</fullName>
        <ecNumber evidence="1">2.7.11.1</ecNumber>
    </recommendedName>
</protein>
<keyword evidence="3" id="KW-0808">Transferase</keyword>
<dbReference type="InterPro" id="IPR036280">
    <property type="entry name" value="Multihaem_cyt_sf"/>
</dbReference>
<dbReference type="AlphaFoldDB" id="D6U378"/>
<dbReference type="InterPro" id="IPR017441">
    <property type="entry name" value="Protein_kinase_ATP_BS"/>
</dbReference>
<dbReference type="InterPro" id="IPR031636">
    <property type="entry name" value="PknG_TPR"/>
</dbReference>
<dbReference type="EMBL" id="ADVG01000004">
    <property type="protein sequence ID" value="EFH81082.1"/>
    <property type="molecule type" value="Genomic_DNA"/>
</dbReference>
<keyword evidence="2 11" id="KW-0723">Serine/threonine-protein kinase</keyword>
<proteinExistence type="predicted"/>
<comment type="caution">
    <text evidence="11">The sequence shown here is derived from an EMBL/GenBank/DDBJ whole genome shotgun (WGS) entry which is preliminary data.</text>
</comment>
<dbReference type="SUPFAM" id="SSF56112">
    <property type="entry name" value="Protein kinase-like (PK-like)"/>
    <property type="match status" value="1"/>
</dbReference>
<keyword evidence="4 9" id="KW-0547">Nucleotide-binding</keyword>
<dbReference type="CDD" id="cd14014">
    <property type="entry name" value="STKc_PknB_like"/>
    <property type="match status" value="1"/>
</dbReference>
<dbReference type="GO" id="GO:0005524">
    <property type="term" value="F:ATP binding"/>
    <property type="evidence" value="ECO:0007669"/>
    <property type="project" value="UniProtKB-UniRule"/>
</dbReference>
<name>D6U378_KTERA</name>
<evidence type="ECO:0000313" key="11">
    <source>
        <dbReference type="EMBL" id="EFH81082.1"/>
    </source>
</evidence>
<dbReference type="Gene3D" id="1.25.40.10">
    <property type="entry name" value="Tetratricopeptide repeat domain"/>
    <property type="match status" value="2"/>
</dbReference>
<evidence type="ECO:0000259" key="10">
    <source>
        <dbReference type="PROSITE" id="PS50011"/>
    </source>
</evidence>
<keyword evidence="5 11" id="KW-0418">Kinase</keyword>
<dbReference type="PANTHER" id="PTHR24363:SF0">
    <property type="entry name" value="SERINE_THREONINE KINASE LIKE DOMAIN CONTAINING 1"/>
    <property type="match status" value="1"/>
</dbReference>
<evidence type="ECO:0000256" key="5">
    <source>
        <dbReference type="ARBA" id="ARBA00022777"/>
    </source>
</evidence>
<evidence type="ECO:0000256" key="8">
    <source>
        <dbReference type="ARBA" id="ARBA00048679"/>
    </source>
</evidence>
<dbReference type="GO" id="GO:0004674">
    <property type="term" value="F:protein serine/threonine kinase activity"/>
    <property type="evidence" value="ECO:0007669"/>
    <property type="project" value="UniProtKB-KW"/>
</dbReference>
<reference evidence="11 12" key="1">
    <citation type="journal article" date="2011" name="Stand. Genomic Sci.">
        <title>Non-contiguous finished genome sequence and contextual data of the filamentous soil bacterium Ktedonobacter racemifer type strain (SOSP1-21).</title>
        <authorList>
            <person name="Chang Y.J."/>
            <person name="Land M."/>
            <person name="Hauser L."/>
            <person name="Chertkov O."/>
            <person name="Del Rio T.G."/>
            <person name="Nolan M."/>
            <person name="Copeland A."/>
            <person name="Tice H."/>
            <person name="Cheng J.F."/>
            <person name="Lucas S."/>
            <person name="Han C."/>
            <person name="Goodwin L."/>
            <person name="Pitluck S."/>
            <person name="Ivanova N."/>
            <person name="Ovchinikova G."/>
            <person name="Pati A."/>
            <person name="Chen A."/>
            <person name="Palaniappan K."/>
            <person name="Mavromatis K."/>
            <person name="Liolios K."/>
            <person name="Brettin T."/>
            <person name="Fiebig A."/>
            <person name="Rohde M."/>
            <person name="Abt B."/>
            <person name="Goker M."/>
            <person name="Detter J.C."/>
            <person name="Woyke T."/>
            <person name="Bristow J."/>
            <person name="Eisen J.A."/>
            <person name="Markowitz V."/>
            <person name="Hugenholtz P."/>
            <person name="Kyrpides N.C."/>
            <person name="Klenk H.P."/>
            <person name="Lapidus A."/>
        </authorList>
    </citation>
    <scope>NUCLEOTIDE SEQUENCE [LARGE SCALE GENOMIC DNA]</scope>
    <source>
        <strain evidence="12">DSM 44963</strain>
    </source>
</reference>
<evidence type="ECO:0000256" key="4">
    <source>
        <dbReference type="ARBA" id="ARBA00022741"/>
    </source>
</evidence>
<evidence type="ECO:0000256" key="3">
    <source>
        <dbReference type="ARBA" id="ARBA00022679"/>
    </source>
</evidence>
<keyword evidence="12" id="KW-1185">Reference proteome</keyword>
<evidence type="ECO:0000256" key="2">
    <source>
        <dbReference type="ARBA" id="ARBA00022527"/>
    </source>
</evidence>
<dbReference type="STRING" id="485913.Krac_1757"/>
<accession>D6U378</accession>
<dbReference type="InParanoid" id="D6U378"/>
<comment type="catalytic activity">
    <reaction evidence="7">
        <text>L-threonyl-[protein] + ATP = O-phospho-L-threonyl-[protein] + ADP + H(+)</text>
        <dbReference type="Rhea" id="RHEA:46608"/>
        <dbReference type="Rhea" id="RHEA-COMP:11060"/>
        <dbReference type="Rhea" id="RHEA-COMP:11605"/>
        <dbReference type="ChEBI" id="CHEBI:15378"/>
        <dbReference type="ChEBI" id="CHEBI:30013"/>
        <dbReference type="ChEBI" id="CHEBI:30616"/>
        <dbReference type="ChEBI" id="CHEBI:61977"/>
        <dbReference type="ChEBI" id="CHEBI:456216"/>
        <dbReference type="EC" id="2.7.11.1"/>
    </reaction>
</comment>
<evidence type="ECO:0000313" key="12">
    <source>
        <dbReference type="Proteomes" id="UP000004508"/>
    </source>
</evidence>
<dbReference type="PROSITE" id="PS00108">
    <property type="entry name" value="PROTEIN_KINASE_ST"/>
    <property type="match status" value="1"/>
</dbReference>
<dbReference type="Gene3D" id="3.30.200.20">
    <property type="entry name" value="Phosphorylase Kinase, domain 1"/>
    <property type="match status" value="1"/>
</dbReference>
<dbReference type="SMART" id="SM00028">
    <property type="entry name" value="TPR"/>
    <property type="match status" value="3"/>
</dbReference>
<organism evidence="11 12">
    <name type="scientific">Ktedonobacter racemifer DSM 44963</name>
    <dbReference type="NCBI Taxonomy" id="485913"/>
    <lineage>
        <taxon>Bacteria</taxon>
        <taxon>Bacillati</taxon>
        <taxon>Chloroflexota</taxon>
        <taxon>Ktedonobacteria</taxon>
        <taxon>Ktedonobacterales</taxon>
        <taxon>Ktedonobacteraceae</taxon>
        <taxon>Ktedonobacter</taxon>
    </lineage>
</organism>
<feature type="domain" description="Protein kinase" evidence="10">
    <location>
        <begin position="155"/>
        <end position="399"/>
    </location>
</feature>
<dbReference type="InterPro" id="IPR000719">
    <property type="entry name" value="Prot_kinase_dom"/>
</dbReference>
<sequence>MRNCPNCHQPVSASDDICENCGAVLDSALAAPTFTAASASMQLPAAIPSAVITATTPAVCPNCHSALQPGDDICEQCGMVVTATTNSAVVNPTSTPTAQQCPQCHGPRIPGVKFCNRCGFSYVGVTGPTTLSNSTSVASPSSTLLVVGNILNNKYEIIRVIGAGGMGAVYLAYDQVLKRQVVIKALLSDDDPDMAAQSVKEREFLAAIKHANIVSIYDFVMIGMRGYIVMEYVEGKTLDDLLEERGHPFDVPEAIRYILGILPAFSYLAKLDLVYCDFKPQNVMVETLKDGTQIVKLIDLGTVIKHTVRPGDVYGTHGFYAPEAVKNPSPETDLYTICRTLAYLVTQMDLANPIFGMPSSEYYKAFRDYPALYRLLAKGTHSKPAQRFHSAEQLSDQLAGVLRQIVGGTLGVPVGSNLFVPGIMTTTGKLGFRGEAVLDEGDKAIDHLRFGDQALRGGNYVSAESFYKQAAKINPNSVDAHLRLAEVYIDTSEFGMALAEVTKVQRMAPGNWKVAWYTGRLLEAQEKYAAAADQYRELIADLPGELPPQQALARVCARMGDDLTAVELFTKVLKADPGNTEAVLGVTGSLLNLQRWDEAARVLSSINEAAAKYVEAQLMLCDLYLSRMVPLTPQNVQSASQAVSGLDGRTEDPRYYLARGDVYRVAYGLARAKQLPSTSKIAGVTDLRPATLGQAAEESYHEYLRRARKPANRETIVRRKFEVAPWRLL</sequence>
<dbReference type="InterPro" id="IPR011990">
    <property type="entry name" value="TPR-like_helical_dom_sf"/>
</dbReference>
<comment type="catalytic activity">
    <reaction evidence="8">
        <text>L-seryl-[protein] + ATP = O-phospho-L-seryl-[protein] + ADP + H(+)</text>
        <dbReference type="Rhea" id="RHEA:17989"/>
        <dbReference type="Rhea" id="RHEA-COMP:9863"/>
        <dbReference type="Rhea" id="RHEA-COMP:11604"/>
        <dbReference type="ChEBI" id="CHEBI:15378"/>
        <dbReference type="ChEBI" id="CHEBI:29999"/>
        <dbReference type="ChEBI" id="CHEBI:30616"/>
        <dbReference type="ChEBI" id="CHEBI:83421"/>
        <dbReference type="ChEBI" id="CHEBI:456216"/>
        <dbReference type="EC" id="2.7.11.1"/>
    </reaction>
</comment>
<evidence type="ECO:0000256" key="9">
    <source>
        <dbReference type="PROSITE-ProRule" id="PRU10141"/>
    </source>
</evidence>
<dbReference type="eggNOG" id="COG0515">
    <property type="taxonomic scope" value="Bacteria"/>
</dbReference>
<dbReference type="Pfam" id="PF12773">
    <property type="entry name" value="DZR"/>
    <property type="match status" value="1"/>
</dbReference>
<dbReference type="InterPro" id="IPR019734">
    <property type="entry name" value="TPR_rpt"/>
</dbReference>
<dbReference type="PANTHER" id="PTHR24363">
    <property type="entry name" value="SERINE/THREONINE PROTEIN KINASE"/>
    <property type="match status" value="1"/>
</dbReference>
<dbReference type="InterPro" id="IPR008271">
    <property type="entry name" value="Ser/Thr_kinase_AS"/>
</dbReference>
<keyword evidence="6 9" id="KW-0067">ATP-binding</keyword>
<dbReference type="SUPFAM" id="SSF48695">
    <property type="entry name" value="Multiheme cytochromes"/>
    <property type="match status" value="1"/>
</dbReference>
<dbReference type="Pfam" id="PF16918">
    <property type="entry name" value="PknG_TPR"/>
    <property type="match status" value="1"/>
</dbReference>
<dbReference type="PROSITE" id="PS50011">
    <property type="entry name" value="PROTEIN_KINASE_DOM"/>
    <property type="match status" value="1"/>
</dbReference>
<evidence type="ECO:0000256" key="6">
    <source>
        <dbReference type="ARBA" id="ARBA00022840"/>
    </source>
</evidence>
<dbReference type="RefSeq" id="WP_007918241.1">
    <property type="nucleotide sequence ID" value="NZ_ADVG01000004.1"/>
</dbReference>
<dbReference type="SUPFAM" id="SSF48452">
    <property type="entry name" value="TPR-like"/>
    <property type="match status" value="1"/>
</dbReference>
<evidence type="ECO:0000256" key="7">
    <source>
        <dbReference type="ARBA" id="ARBA00047899"/>
    </source>
</evidence>
<gene>
    <name evidence="11" type="ORF">Krac_1757</name>
</gene>
<dbReference type="Gene3D" id="1.10.510.10">
    <property type="entry name" value="Transferase(Phosphotransferase) domain 1"/>
    <property type="match status" value="1"/>
</dbReference>
<dbReference type="Proteomes" id="UP000004508">
    <property type="component" value="Unassembled WGS sequence"/>
</dbReference>
<dbReference type="EC" id="2.7.11.1" evidence="1"/>
<dbReference type="PROSITE" id="PS00107">
    <property type="entry name" value="PROTEIN_KINASE_ATP"/>
    <property type="match status" value="1"/>
</dbReference>